<evidence type="ECO:0000313" key="2">
    <source>
        <dbReference type="Proteomes" id="UP001359559"/>
    </source>
</evidence>
<dbReference type="EMBL" id="JAYKXN010000003">
    <property type="protein sequence ID" value="KAK7302812.1"/>
    <property type="molecule type" value="Genomic_DNA"/>
</dbReference>
<reference evidence="1 2" key="1">
    <citation type="submission" date="2024-01" db="EMBL/GenBank/DDBJ databases">
        <title>The genomes of 5 underutilized Papilionoideae crops provide insights into root nodulation and disease resistance.</title>
        <authorList>
            <person name="Yuan L."/>
        </authorList>
    </citation>
    <scope>NUCLEOTIDE SEQUENCE [LARGE SCALE GENOMIC DNA]</scope>
    <source>
        <strain evidence="1">LY-2023</strain>
        <tissue evidence="1">Leaf</tissue>
    </source>
</reference>
<accession>A0AAN9JS16</accession>
<proteinExistence type="predicted"/>
<comment type="caution">
    <text evidence="1">The sequence shown here is derived from an EMBL/GenBank/DDBJ whole genome shotgun (WGS) entry which is preliminary data.</text>
</comment>
<dbReference type="Proteomes" id="UP001359559">
    <property type="component" value="Unassembled WGS sequence"/>
</dbReference>
<organism evidence="1 2">
    <name type="scientific">Clitoria ternatea</name>
    <name type="common">Butterfly pea</name>
    <dbReference type="NCBI Taxonomy" id="43366"/>
    <lineage>
        <taxon>Eukaryota</taxon>
        <taxon>Viridiplantae</taxon>
        <taxon>Streptophyta</taxon>
        <taxon>Embryophyta</taxon>
        <taxon>Tracheophyta</taxon>
        <taxon>Spermatophyta</taxon>
        <taxon>Magnoliopsida</taxon>
        <taxon>eudicotyledons</taxon>
        <taxon>Gunneridae</taxon>
        <taxon>Pentapetalae</taxon>
        <taxon>rosids</taxon>
        <taxon>fabids</taxon>
        <taxon>Fabales</taxon>
        <taxon>Fabaceae</taxon>
        <taxon>Papilionoideae</taxon>
        <taxon>50 kb inversion clade</taxon>
        <taxon>NPAAA clade</taxon>
        <taxon>indigoferoid/millettioid clade</taxon>
        <taxon>Phaseoleae</taxon>
        <taxon>Clitoria</taxon>
    </lineage>
</organism>
<name>A0AAN9JS16_CLITE</name>
<gene>
    <name evidence="1" type="ORF">RJT34_13708</name>
</gene>
<evidence type="ECO:0000313" key="1">
    <source>
        <dbReference type="EMBL" id="KAK7302812.1"/>
    </source>
</evidence>
<keyword evidence="2" id="KW-1185">Reference proteome</keyword>
<protein>
    <submittedName>
        <fullName evidence="1">Uncharacterized protein</fullName>
    </submittedName>
</protein>
<dbReference type="AlphaFoldDB" id="A0AAN9JS16"/>
<sequence>MVGGRSSHTWKVMEFLEEEDNVVDIPTIELLTESMEEKAWFRCSKDQVLLLMGDPWHFDNFTRALANFGVDDNPSSIELSKVAFSIRVYELSISIGREGGKNRKHVEVVEDTHIDDVEPKLETT</sequence>